<evidence type="ECO:0000313" key="2">
    <source>
        <dbReference type="EMBL" id="CAL6041971.1"/>
    </source>
</evidence>
<reference evidence="2 3" key="2">
    <citation type="submission" date="2024-07" db="EMBL/GenBank/DDBJ databases">
        <authorList>
            <person name="Akdeniz Z."/>
        </authorList>
    </citation>
    <scope>NUCLEOTIDE SEQUENCE [LARGE SCALE GENOMIC DNA]</scope>
</reference>
<dbReference type="EMBL" id="CATOUU010001035">
    <property type="protein sequence ID" value="CAI9968340.1"/>
    <property type="molecule type" value="Genomic_DNA"/>
</dbReference>
<dbReference type="Gene3D" id="3.90.1720.30">
    <property type="entry name" value="PPPDE domains"/>
    <property type="match status" value="1"/>
</dbReference>
<evidence type="ECO:0000313" key="1">
    <source>
        <dbReference type="EMBL" id="CAI9968340.1"/>
    </source>
</evidence>
<proteinExistence type="predicted"/>
<keyword evidence="3" id="KW-1185">Reference proteome</keyword>
<sequence>MGGNTSKQQTSEQYQQFESKNIFGCFQDTFDREYRKQQEEGTANKIRQREVSIGTPSYYYEIGATPLAGLEWFNAHHMVIRYKNQIYQFGRMSENPRINNSAEVCDQQIFDQQSKDRQYRWIMFEIKKNTIDEIVAKLPWSQEFAFGTYNIGTHNCQHFVKHVKEIIDSKQ</sequence>
<protein>
    <submittedName>
        <fullName evidence="2">Hypothetical_protein</fullName>
    </submittedName>
</protein>
<dbReference type="AlphaFoldDB" id="A0AA86R144"/>
<comment type="caution">
    <text evidence="1">The sequence shown here is derived from an EMBL/GenBank/DDBJ whole genome shotgun (WGS) entry which is preliminary data.</text>
</comment>
<dbReference type="Proteomes" id="UP001642409">
    <property type="component" value="Unassembled WGS sequence"/>
</dbReference>
<dbReference type="EMBL" id="CAXDID020000152">
    <property type="protein sequence ID" value="CAL6041971.1"/>
    <property type="molecule type" value="Genomic_DNA"/>
</dbReference>
<evidence type="ECO:0000313" key="3">
    <source>
        <dbReference type="Proteomes" id="UP001642409"/>
    </source>
</evidence>
<gene>
    <name evidence="2" type="ORF">HINF_LOCUS39368</name>
    <name evidence="1" type="ORF">HINF_LOCUS55985</name>
</gene>
<name>A0AA86R144_9EUKA</name>
<dbReference type="InterPro" id="IPR042266">
    <property type="entry name" value="PPPDE_sf"/>
</dbReference>
<accession>A0AA86R144</accession>
<organism evidence="1">
    <name type="scientific">Hexamita inflata</name>
    <dbReference type="NCBI Taxonomy" id="28002"/>
    <lineage>
        <taxon>Eukaryota</taxon>
        <taxon>Metamonada</taxon>
        <taxon>Diplomonadida</taxon>
        <taxon>Hexamitidae</taxon>
        <taxon>Hexamitinae</taxon>
        <taxon>Hexamita</taxon>
    </lineage>
</organism>
<reference evidence="1" key="1">
    <citation type="submission" date="2023-06" db="EMBL/GenBank/DDBJ databases">
        <authorList>
            <person name="Kurt Z."/>
        </authorList>
    </citation>
    <scope>NUCLEOTIDE SEQUENCE</scope>
</reference>